<keyword evidence="7" id="KW-0812">Transmembrane</keyword>
<comment type="pathway">
    <text evidence="2">Protein modification; protein glycosylation.</text>
</comment>
<dbReference type="PANTHER" id="PTHR10859">
    <property type="entry name" value="GLYCOSYL TRANSFERASE"/>
    <property type="match status" value="1"/>
</dbReference>
<dbReference type="InterPro" id="IPR029044">
    <property type="entry name" value="Nucleotide-diphossugar_trans"/>
</dbReference>
<evidence type="ECO:0000256" key="4">
    <source>
        <dbReference type="ARBA" id="ARBA00012583"/>
    </source>
</evidence>
<dbReference type="SUPFAM" id="SSF53448">
    <property type="entry name" value="Nucleotide-diphospho-sugar transferases"/>
    <property type="match status" value="1"/>
</dbReference>
<keyword evidence="10" id="KW-1133">Transmembrane helix</keyword>
<dbReference type="InterPro" id="IPR001173">
    <property type="entry name" value="Glyco_trans_2-like"/>
</dbReference>
<proteinExistence type="inferred from homology"/>
<keyword evidence="8" id="KW-0256">Endoplasmic reticulum</keyword>
<evidence type="ECO:0000256" key="12">
    <source>
        <dbReference type="ARBA" id="ARBA00045097"/>
    </source>
</evidence>
<dbReference type="Pfam" id="PF00535">
    <property type="entry name" value="Glycos_transf_2"/>
    <property type="match status" value="1"/>
</dbReference>
<accession>A0A932YWD0</accession>
<comment type="catalytic activity">
    <reaction evidence="12">
        <text>a di-trans,poly-cis-dolichyl phosphate + UDP-alpha-D-glucose = a di-trans,poly-cis-dolichyl beta-D-glucosyl phosphate + UDP</text>
        <dbReference type="Rhea" id="RHEA:15401"/>
        <dbReference type="Rhea" id="RHEA-COMP:19498"/>
        <dbReference type="Rhea" id="RHEA-COMP:19502"/>
        <dbReference type="ChEBI" id="CHEBI:57525"/>
        <dbReference type="ChEBI" id="CHEBI:57683"/>
        <dbReference type="ChEBI" id="CHEBI:58223"/>
        <dbReference type="ChEBI" id="CHEBI:58885"/>
        <dbReference type="EC" id="2.4.1.117"/>
    </reaction>
    <physiologicalReaction direction="left-to-right" evidence="12">
        <dbReference type="Rhea" id="RHEA:15402"/>
    </physiologicalReaction>
</comment>
<evidence type="ECO:0000256" key="6">
    <source>
        <dbReference type="ARBA" id="ARBA00022679"/>
    </source>
</evidence>
<evidence type="ECO:0000256" key="2">
    <source>
        <dbReference type="ARBA" id="ARBA00004922"/>
    </source>
</evidence>
<comment type="similarity">
    <text evidence="3">Belongs to the glycosyltransferase 2 family.</text>
</comment>
<dbReference type="InterPro" id="IPR035518">
    <property type="entry name" value="DPG_synthase"/>
</dbReference>
<evidence type="ECO:0000256" key="1">
    <source>
        <dbReference type="ARBA" id="ARBA00004389"/>
    </source>
</evidence>
<evidence type="ECO:0000256" key="8">
    <source>
        <dbReference type="ARBA" id="ARBA00022824"/>
    </source>
</evidence>
<comment type="caution">
    <text evidence="14">The sequence shown here is derived from an EMBL/GenBank/DDBJ whole genome shotgun (WGS) entry which is preliminary data.</text>
</comment>
<dbReference type="GO" id="GO:0006487">
    <property type="term" value="P:protein N-linked glycosylation"/>
    <property type="evidence" value="ECO:0007669"/>
    <property type="project" value="TreeGrafter"/>
</dbReference>
<evidence type="ECO:0000313" key="15">
    <source>
        <dbReference type="Proteomes" id="UP000756703"/>
    </source>
</evidence>
<evidence type="ECO:0000256" key="9">
    <source>
        <dbReference type="ARBA" id="ARBA00022968"/>
    </source>
</evidence>
<evidence type="ECO:0000256" key="5">
    <source>
        <dbReference type="ARBA" id="ARBA00022676"/>
    </source>
</evidence>
<dbReference type="Gene3D" id="3.90.550.10">
    <property type="entry name" value="Spore Coat Polysaccharide Biosynthesis Protein SpsA, Chain A"/>
    <property type="match status" value="1"/>
</dbReference>
<dbReference type="PANTHER" id="PTHR10859:SF91">
    <property type="entry name" value="DOLICHYL-PHOSPHATE BETA-GLUCOSYLTRANSFERASE"/>
    <property type="match status" value="1"/>
</dbReference>
<dbReference type="EC" id="2.4.1.117" evidence="4"/>
<dbReference type="GO" id="GO:0004581">
    <property type="term" value="F:dolichyl-phosphate beta-glucosyltransferase activity"/>
    <property type="evidence" value="ECO:0007669"/>
    <property type="project" value="UniProtKB-EC"/>
</dbReference>
<dbReference type="CDD" id="cd04188">
    <property type="entry name" value="DPG_synthase"/>
    <property type="match status" value="1"/>
</dbReference>
<keyword evidence="6" id="KW-0808">Transferase</keyword>
<name>A0A932YWD0_9BACT</name>
<comment type="subcellular location">
    <subcellularLocation>
        <location evidence="1">Endoplasmic reticulum membrane</location>
        <topology evidence="1">Single-pass membrane protein</topology>
    </subcellularLocation>
</comment>
<evidence type="ECO:0000256" key="11">
    <source>
        <dbReference type="ARBA" id="ARBA00023136"/>
    </source>
</evidence>
<dbReference type="Proteomes" id="UP000756703">
    <property type="component" value="Unassembled WGS sequence"/>
</dbReference>
<protein>
    <recommendedName>
        <fullName evidence="4">dolichyl-phosphate beta-glucosyltransferase</fullName>
        <ecNumber evidence="4">2.4.1.117</ecNumber>
    </recommendedName>
</protein>
<keyword evidence="11" id="KW-0472">Membrane</keyword>
<feature type="domain" description="Glycosyltransferase 2-like" evidence="13">
    <location>
        <begin position="4"/>
        <end position="175"/>
    </location>
</feature>
<dbReference type="EMBL" id="JACQMI010000003">
    <property type="protein sequence ID" value="MBI4132558.1"/>
    <property type="molecule type" value="Genomic_DNA"/>
</dbReference>
<gene>
    <name evidence="14" type="ORF">HY473_00455</name>
</gene>
<evidence type="ECO:0000256" key="10">
    <source>
        <dbReference type="ARBA" id="ARBA00022989"/>
    </source>
</evidence>
<sequence length="248" mass="28137">MHLSWVIPAYNEEKRIAKTLREVDEYLRSRLARKLFSSYEIIVANSASQDRTAAIVSDLTSQIQNLTLVNVENRGKGWAVKTGMLRARGDIRLFSDADNSTAPEYFDAMVPLFSQGYDIVISSRDLKDAPGASRDVKEPMLREILGNLGNVVIQIFGVWGIWDTQNGFKAFSAPAAQEIFSRSQVKGWAFDIEVLALARRLGYKIGIIPIRWRFDPDSKLTPGVYFEVLGDVFRIRWNLITGQYRLRS</sequence>
<evidence type="ECO:0000256" key="3">
    <source>
        <dbReference type="ARBA" id="ARBA00006739"/>
    </source>
</evidence>
<organism evidence="14 15">
    <name type="scientific">Candidatus Sungiibacteriota bacterium</name>
    <dbReference type="NCBI Taxonomy" id="2750080"/>
    <lineage>
        <taxon>Bacteria</taxon>
        <taxon>Candidatus Sungiibacteriota</taxon>
    </lineage>
</organism>
<reference evidence="14" key="1">
    <citation type="submission" date="2020-07" db="EMBL/GenBank/DDBJ databases">
        <title>Huge and variable diversity of episymbiotic CPR bacteria and DPANN archaea in groundwater ecosystems.</title>
        <authorList>
            <person name="He C.Y."/>
            <person name="Keren R."/>
            <person name="Whittaker M."/>
            <person name="Farag I.F."/>
            <person name="Doudna J."/>
            <person name="Cate J.H.D."/>
            <person name="Banfield J.F."/>
        </authorList>
    </citation>
    <scope>NUCLEOTIDE SEQUENCE</scope>
    <source>
        <strain evidence="14">NC_groundwater_1225_Ag_S-0.1um_56_177</strain>
    </source>
</reference>
<dbReference type="AlphaFoldDB" id="A0A932YWD0"/>
<evidence type="ECO:0000259" key="13">
    <source>
        <dbReference type="Pfam" id="PF00535"/>
    </source>
</evidence>
<evidence type="ECO:0000313" key="14">
    <source>
        <dbReference type="EMBL" id="MBI4132558.1"/>
    </source>
</evidence>
<evidence type="ECO:0000256" key="7">
    <source>
        <dbReference type="ARBA" id="ARBA00022692"/>
    </source>
</evidence>
<keyword evidence="9" id="KW-0735">Signal-anchor</keyword>
<keyword evidence="5" id="KW-0328">Glycosyltransferase</keyword>